<comment type="caution">
    <text evidence="1">The sequence shown here is derived from an EMBL/GenBank/DDBJ whole genome shotgun (WGS) entry which is preliminary data.</text>
</comment>
<name>A0A842IV71_9FLAO</name>
<dbReference type="EMBL" id="JACLCP010000003">
    <property type="protein sequence ID" value="MBC2845824.1"/>
    <property type="molecule type" value="Genomic_DNA"/>
</dbReference>
<dbReference type="Proteomes" id="UP000533900">
    <property type="component" value="Unassembled WGS sequence"/>
</dbReference>
<dbReference type="RefSeq" id="WP_185789535.1">
    <property type="nucleotide sequence ID" value="NZ_JACLCP010000003.1"/>
</dbReference>
<proteinExistence type="predicted"/>
<keyword evidence="2" id="KW-1185">Reference proteome</keyword>
<sequence length="172" mass="19295">MSTSALFVSVISVIALIYQSSLAREENVLIQTQQSASVLPHLSQWFSSSGGFKVVIGNKGVGPAFIKEVNITYDSIHHFNNTDNLFKHIFKTNHSLDSIGSTTSTFKKGYVLPANETIELIKISDPEGINIFRKILNTKSWFYSIEYEDVYGTRWELSSLGDTNVPRRISKD</sequence>
<protein>
    <submittedName>
        <fullName evidence="1">Uncharacterized protein</fullName>
    </submittedName>
</protein>
<reference evidence="1" key="1">
    <citation type="submission" date="2020-08" db="EMBL/GenBank/DDBJ databases">
        <title>Winogradskyella ouciana sp. nov., isolated from the hadal seawater of the Mariana Trench.</title>
        <authorList>
            <person name="He X."/>
        </authorList>
    </citation>
    <scope>NUCLEOTIDE SEQUENCE [LARGE SCALE GENOMIC DNA]</scope>
    <source>
        <strain evidence="1">KCTC 52348</strain>
    </source>
</reference>
<gene>
    <name evidence="1" type="ORF">H7F21_12025</name>
</gene>
<organism evidence="1 2">
    <name type="scientific">Winogradskyella flava</name>
    <dbReference type="NCBI Taxonomy" id="1884876"/>
    <lineage>
        <taxon>Bacteria</taxon>
        <taxon>Pseudomonadati</taxon>
        <taxon>Bacteroidota</taxon>
        <taxon>Flavobacteriia</taxon>
        <taxon>Flavobacteriales</taxon>
        <taxon>Flavobacteriaceae</taxon>
        <taxon>Winogradskyella</taxon>
    </lineage>
</organism>
<evidence type="ECO:0000313" key="2">
    <source>
        <dbReference type="Proteomes" id="UP000533900"/>
    </source>
</evidence>
<evidence type="ECO:0000313" key="1">
    <source>
        <dbReference type="EMBL" id="MBC2845824.1"/>
    </source>
</evidence>
<accession>A0A842IV71</accession>
<dbReference type="AlphaFoldDB" id="A0A842IV71"/>